<comment type="similarity">
    <text evidence="1">Belongs to the EGF domain peptide family.</text>
</comment>
<dbReference type="SMART" id="SM00369">
    <property type="entry name" value="LRR_TYP"/>
    <property type="match status" value="2"/>
</dbReference>
<dbReference type="SMART" id="SM00181">
    <property type="entry name" value="EGF"/>
    <property type="match status" value="2"/>
</dbReference>
<dbReference type="InterPro" id="IPR001881">
    <property type="entry name" value="EGF-like_Ca-bd_dom"/>
</dbReference>
<reference evidence="14" key="1">
    <citation type="submission" date="2025-08" db="UniProtKB">
        <authorList>
            <consortium name="RefSeq"/>
        </authorList>
    </citation>
    <scope>IDENTIFICATION</scope>
    <source>
        <tissue evidence="14">Tentacle</tissue>
    </source>
</reference>
<name>A0A6P8IG07_ACTTE</name>
<evidence type="ECO:0000256" key="11">
    <source>
        <dbReference type="SAM" id="Phobius"/>
    </source>
</evidence>
<dbReference type="InterPro" id="IPR018097">
    <property type="entry name" value="EGF_Ca-bd_CS"/>
</dbReference>
<dbReference type="Gene3D" id="3.80.10.10">
    <property type="entry name" value="Ribonuclease Inhibitor"/>
    <property type="match status" value="1"/>
</dbReference>
<evidence type="ECO:0000256" key="5">
    <source>
        <dbReference type="ARBA" id="ARBA00022737"/>
    </source>
</evidence>
<evidence type="ECO:0000256" key="3">
    <source>
        <dbReference type="ARBA" id="ARBA00022614"/>
    </source>
</evidence>
<dbReference type="GO" id="GO:0005509">
    <property type="term" value="F:calcium ion binding"/>
    <property type="evidence" value="ECO:0007669"/>
    <property type="project" value="InterPro"/>
</dbReference>
<dbReference type="PROSITE" id="PS00010">
    <property type="entry name" value="ASX_HYDROXYL"/>
    <property type="match status" value="2"/>
</dbReference>
<feature type="domain" description="EGF-like" evidence="12">
    <location>
        <begin position="198"/>
        <end position="240"/>
    </location>
</feature>
<feature type="transmembrane region" description="Helical" evidence="11">
    <location>
        <begin position="311"/>
        <end position="333"/>
    </location>
</feature>
<dbReference type="Proteomes" id="UP000515163">
    <property type="component" value="Unplaced"/>
</dbReference>
<dbReference type="PANTHER" id="PTHR24039">
    <property type="entry name" value="FIBRILLIN-RELATED"/>
    <property type="match status" value="1"/>
</dbReference>
<evidence type="ECO:0000256" key="9">
    <source>
        <dbReference type="PROSITE-ProRule" id="PRU00076"/>
    </source>
</evidence>
<dbReference type="PROSITE" id="PS51450">
    <property type="entry name" value="LRR"/>
    <property type="match status" value="1"/>
</dbReference>
<dbReference type="PROSITE" id="PS50026">
    <property type="entry name" value="EGF_3"/>
    <property type="match status" value="2"/>
</dbReference>
<proteinExistence type="inferred from homology"/>
<dbReference type="GeneID" id="116300850"/>
<keyword evidence="11" id="KW-0812">Transmembrane</keyword>
<dbReference type="FunFam" id="2.10.25.10:FF:000038">
    <property type="entry name" value="Fibrillin 2"/>
    <property type="match status" value="1"/>
</dbReference>
<accession>A0A6P8IG07</accession>
<keyword evidence="7" id="KW-1015">Disulfide bond</keyword>
<dbReference type="Gene3D" id="2.10.25.10">
    <property type="entry name" value="Laminin"/>
    <property type="match status" value="2"/>
</dbReference>
<dbReference type="Pfam" id="PF07645">
    <property type="entry name" value="EGF_CA"/>
    <property type="match status" value="1"/>
</dbReference>
<dbReference type="FunFam" id="2.10.25.10:FF:000017">
    <property type="entry name" value="latent-transforming growth factor beta-binding protein 4 isoform X1"/>
    <property type="match status" value="1"/>
</dbReference>
<dbReference type="PRINTS" id="PR01217">
    <property type="entry name" value="PRICHEXTENSN"/>
</dbReference>
<dbReference type="PROSITE" id="PS01186">
    <property type="entry name" value="EGF_2"/>
    <property type="match status" value="2"/>
</dbReference>
<keyword evidence="4" id="KW-0732">Signal</keyword>
<dbReference type="SUPFAM" id="SSF52058">
    <property type="entry name" value="L domain-like"/>
    <property type="match status" value="1"/>
</dbReference>
<evidence type="ECO:0000256" key="1">
    <source>
        <dbReference type="ARBA" id="ARBA00006373"/>
    </source>
</evidence>
<dbReference type="PANTHER" id="PTHR24039:SF28">
    <property type="entry name" value="EGF-LIKE DOMAIN-CONTAINING PROTEIN"/>
    <property type="match status" value="1"/>
</dbReference>
<dbReference type="AlphaFoldDB" id="A0A6P8IG07"/>
<dbReference type="InterPro" id="IPR000742">
    <property type="entry name" value="EGF"/>
</dbReference>
<evidence type="ECO:0000313" key="14">
    <source>
        <dbReference type="RefSeq" id="XP_031565669.1"/>
    </source>
</evidence>
<feature type="compositionally biased region" description="Basic and acidic residues" evidence="10">
    <location>
        <begin position="378"/>
        <end position="391"/>
    </location>
</feature>
<evidence type="ECO:0000313" key="13">
    <source>
        <dbReference type="Proteomes" id="UP000515163"/>
    </source>
</evidence>
<dbReference type="PROSITE" id="PS01187">
    <property type="entry name" value="EGF_CA"/>
    <property type="match status" value="1"/>
</dbReference>
<dbReference type="CDD" id="cd00054">
    <property type="entry name" value="EGF_CA"/>
    <property type="match status" value="2"/>
</dbReference>
<evidence type="ECO:0000256" key="6">
    <source>
        <dbReference type="ARBA" id="ARBA00022837"/>
    </source>
</evidence>
<evidence type="ECO:0000256" key="2">
    <source>
        <dbReference type="ARBA" id="ARBA00022536"/>
    </source>
</evidence>
<keyword evidence="8" id="KW-0325">Glycoprotein</keyword>
<dbReference type="SUPFAM" id="SSF57196">
    <property type="entry name" value="EGF/Laminin"/>
    <property type="match status" value="2"/>
</dbReference>
<evidence type="ECO:0000256" key="4">
    <source>
        <dbReference type="ARBA" id="ARBA00022729"/>
    </source>
</evidence>
<dbReference type="SMART" id="SM00179">
    <property type="entry name" value="EGF_CA"/>
    <property type="match status" value="2"/>
</dbReference>
<dbReference type="RefSeq" id="XP_031565669.1">
    <property type="nucleotide sequence ID" value="XM_031709809.1"/>
</dbReference>
<dbReference type="InterPro" id="IPR049883">
    <property type="entry name" value="NOTCH1_EGF-like"/>
</dbReference>
<dbReference type="InterPro" id="IPR000152">
    <property type="entry name" value="EGF-type_Asp/Asn_hydroxyl_site"/>
</dbReference>
<dbReference type="KEGG" id="aten:116300850"/>
<keyword evidence="5" id="KW-0677">Repeat</keyword>
<keyword evidence="11" id="KW-0472">Membrane</keyword>
<evidence type="ECO:0000256" key="8">
    <source>
        <dbReference type="ARBA" id="ARBA00023180"/>
    </source>
</evidence>
<keyword evidence="6" id="KW-0106">Calcium</keyword>
<dbReference type="InterPro" id="IPR001611">
    <property type="entry name" value="Leu-rich_rpt"/>
</dbReference>
<keyword evidence="3" id="KW-0433">Leucine-rich repeat</keyword>
<dbReference type="OrthoDB" id="5989064at2759"/>
<keyword evidence="11" id="KW-1133">Transmembrane helix</keyword>
<evidence type="ECO:0000256" key="10">
    <source>
        <dbReference type="SAM" id="MobiDB-lite"/>
    </source>
</evidence>
<dbReference type="InterPro" id="IPR032675">
    <property type="entry name" value="LRR_dom_sf"/>
</dbReference>
<feature type="region of interest" description="Disordered" evidence="10">
    <location>
        <begin position="347"/>
        <end position="453"/>
    </location>
</feature>
<dbReference type="InParanoid" id="A0A6P8IG07"/>
<evidence type="ECO:0000259" key="12">
    <source>
        <dbReference type="PROSITE" id="PS50026"/>
    </source>
</evidence>
<evidence type="ECO:0000256" key="7">
    <source>
        <dbReference type="ARBA" id="ARBA00023157"/>
    </source>
</evidence>
<dbReference type="InterPro" id="IPR024731">
    <property type="entry name" value="NELL2-like_EGF"/>
</dbReference>
<keyword evidence="2 9" id="KW-0245">EGF-like domain</keyword>
<comment type="caution">
    <text evidence="9">Lacks conserved residue(s) required for the propagation of feature annotation.</text>
</comment>
<feature type="compositionally biased region" description="Pro residues" evidence="10">
    <location>
        <begin position="403"/>
        <end position="453"/>
    </location>
</feature>
<sequence length="453" mass="50396">MDEVPMEEALMDEVLMDELPMDEVPMDEVLMDEVLEDDSMDEAPMNETILVFHATTIDCKSVLQNGCVFKHDVNKDEILDCGYKVLSEAPKIHQGCPNPKTINIHDSNLKTLPLDVFDHLEKLQTLSLRGNQLTTLSEKTFKKLRHLKKLDLSNNDLHCDCGLRWITESNIDVVGKCATPSFLANKELKKVSSAVLCDVDECRDAANPVCGRHSSCENTPGSFKCVCDRGFLSENEKTCSDIDECSTDQHNCSIQATCTNFPGGFRCSCNLGYLGNGHFCLETTEVSMVKRLMRKNRAFSFLVERKLVPHALIAVASLFVLIPVMVCLCVCCCQRRRLRRKYKGYERVSPNGTEEPRKPKQRTRFFRRRKECPTGLRKTSERRVTVDKVEGVPRYTSATAPTAPTPPPRPPSTSATPPPPAPAPPPPPPPPPPSTSAPPPPPPPPPVKRPPNV</sequence>
<organism evidence="13 14">
    <name type="scientific">Actinia tenebrosa</name>
    <name type="common">Australian red waratah sea anemone</name>
    <dbReference type="NCBI Taxonomy" id="6105"/>
    <lineage>
        <taxon>Eukaryota</taxon>
        <taxon>Metazoa</taxon>
        <taxon>Cnidaria</taxon>
        <taxon>Anthozoa</taxon>
        <taxon>Hexacorallia</taxon>
        <taxon>Actiniaria</taxon>
        <taxon>Actiniidae</taxon>
        <taxon>Actinia</taxon>
    </lineage>
</organism>
<feature type="compositionally biased region" description="Basic residues" evidence="10">
    <location>
        <begin position="359"/>
        <end position="370"/>
    </location>
</feature>
<keyword evidence="13" id="KW-1185">Reference proteome</keyword>
<protein>
    <submittedName>
        <fullName evidence="14">Latent-transforming growth factor beta-binding protein 4-like</fullName>
    </submittedName>
</protein>
<dbReference type="Pfam" id="PF13855">
    <property type="entry name" value="LRR_8"/>
    <property type="match status" value="1"/>
</dbReference>
<gene>
    <name evidence="14" type="primary">LOC116300850</name>
</gene>
<dbReference type="InterPro" id="IPR003591">
    <property type="entry name" value="Leu-rich_rpt_typical-subtyp"/>
</dbReference>
<dbReference type="Pfam" id="PF12947">
    <property type="entry name" value="EGF_3"/>
    <property type="match status" value="1"/>
</dbReference>
<feature type="domain" description="EGF-like" evidence="12">
    <location>
        <begin position="241"/>
        <end position="281"/>
    </location>
</feature>